<dbReference type="EMBL" id="JADCNM010000010">
    <property type="protein sequence ID" value="KAG0466032.1"/>
    <property type="molecule type" value="Genomic_DNA"/>
</dbReference>
<accession>A0A835QE02</accession>
<evidence type="ECO:0000313" key="2">
    <source>
        <dbReference type="Proteomes" id="UP000639772"/>
    </source>
</evidence>
<proteinExistence type="predicted"/>
<sequence>MVFSAQHLSPRSPRDTTTINLFGTKEFRQKSPYWCGEYSTTHYHYHTEYSLLASLSLQSAPLVLRLIPWSTSSGIVRSPNLHGLSLNVASTLTLSGHLFPGFSVGGPTNQLSTP</sequence>
<protein>
    <submittedName>
        <fullName evidence="1">Uncharacterized protein</fullName>
    </submittedName>
</protein>
<comment type="caution">
    <text evidence="1">The sequence shown here is derived from an EMBL/GenBank/DDBJ whole genome shotgun (WGS) entry which is preliminary data.</text>
</comment>
<name>A0A835QE02_VANPL</name>
<dbReference type="AlphaFoldDB" id="A0A835QE02"/>
<gene>
    <name evidence="1" type="ORF">HPP92_020196</name>
</gene>
<evidence type="ECO:0000313" key="1">
    <source>
        <dbReference type="EMBL" id="KAG0466032.1"/>
    </source>
</evidence>
<reference evidence="1 2" key="1">
    <citation type="journal article" date="2020" name="Nat. Food">
        <title>A phased Vanilla planifolia genome enables genetic improvement of flavour and production.</title>
        <authorList>
            <person name="Hasing T."/>
            <person name="Tang H."/>
            <person name="Brym M."/>
            <person name="Khazi F."/>
            <person name="Huang T."/>
            <person name="Chambers A.H."/>
        </authorList>
    </citation>
    <scope>NUCLEOTIDE SEQUENCE [LARGE SCALE GENOMIC DNA]</scope>
    <source>
        <tissue evidence="1">Leaf</tissue>
    </source>
</reference>
<organism evidence="1 2">
    <name type="scientific">Vanilla planifolia</name>
    <name type="common">Vanilla</name>
    <dbReference type="NCBI Taxonomy" id="51239"/>
    <lineage>
        <taxon>Eukaryota</taxon>
        <taxon>Viridiplantae</taxon>
        <taxon>Streptophyta</taxon>
        <taxon>Embryophyta</taxon>
        <taxon>Tracheophyta</taxon>
        <taxon>Spermatophyta</taxon>
        <taxon>Magnoliopsida</taxon>
        <taxon>Liliopsida</taxon>
        <taxon>Asparagales</taxon>
        <taxon>Orchidaceae</taxon>
        <taxon>Vanilloideae</taxon>
        <taxon>Vanilleae</taxon>
        <taxon>Vanilla</taxon>
    </lineage>
</organism>
<dbReference type="Proteomes" id="UP000639772">
    <property type="component" value="Chromosome 10"/>
</dbReference>